<dbReference type="GO" id="GO:0033116">
    <property type="term" value="C:endoplasmic reticulum-Golgi intermediate compartment membrane"/>
    <property type="evidence" value="ECO:0007669"/>
    <property type="project" value="UniProtKB-SubCell"/>
</dbReference>
<dbReference type="PANTHER" id="PTHR10984">
    <property type="entry name" value="ENDOPLASMIC RETICULUM-GOLGI INTERMEDIATE COMPARTMENT PROTEIN"/>
    <property type="match status" value="1"/>
</dbReference>
<evidence type="ECO:0000256" key="5">
    <source>
        <dbReference type="ARBA" id="ARBA00023136"/>
    </source>
</evidence>
<accession>A0A8S1GZJ1</accession>
<dbReference type="GO" id="GO:0005783">
    <property type="term" value="C:endoplasmic reticulum"/>
    <property type="evidence" value="ECO:0007669"/>
    <property type="project" value="TreeGrafter"/>
</dbReference>
<comment type="subcellular location">
    <subcellularLocation>
        <location evidence="1">Endoplasmic reticulum-Golgi intermediate compartment membrane</location>
        <topology evidence="1">Multi-pass membrane protein</topology>
    </subcellularLocation>
</comment>
<evidence type="ECO:0000256" key="7">
    <source>
        <dbReference type="SAM" id="Phobius"/>
    </source>
</evidence>
<evidence type="ECO:0000259" key="8">
    <source>
        <dbReference type="Pfam" id="PF07970"/>
    </source>
</evidence>
<keyword evidence="4 7" id="KW-1133">Transmembrane helix</keyword>
<dbReference type="InterPro" id="IPR012936">
    <property type="entry name" value="Erv_C"/>
</dbReference>
<dbReference type="PANTHER" id="PTHR10984:SF30">
    <property type="entry name" value="ENDOPLASMIC RETICULUM-GOLGI INTERMEDIATE COMPARTMENT PROTEIN 2"/>
    <property type="match status" value="1"/>
</dbReference>
<dbReference type="EMBL" id="CAJGYM010000009">
    <property type="protein sequence ID" value="CAD6188721.1"/>
    <property type="molecule type" value="Genomic_DNA"/>
</dbReference>
<keyword evidence="3 7" id="KW-0812">Transmembrane</keyword>
<dbReference type="GO" id="GO:0030134">
    <property type="term" value="C:COPII-coated ER to Golgi transport vesicle"/>
    <property type="evidence" value="ECO:0007669"/>
    <property type="project" value="TreeGrafter"/>
</dbReference>
<feature type="compositionally biased region" description="Basic and acidic residues" evidence="6">
    <location>
        <begin position="171"/>
        <end position="192"/>
    </location>
</feature>
<evidence type="ECO:0000256" key="6">
    <source>
        <dbReference type="SAM" id="MobiDB-lite"/>
    </source>
</evidence>
<protein>
    <recommendedName>
        <fullName evidence="12">Endoplasmic reticulum-Golgi intermediate compartment protein 2</fullName>
    </recommendedName>
</protein>
<keyword evidence="5 7" id="KW-0472">Membrane</keyword>
<dbReference type="OrthoDB" id="2382881at2759"/>
<organism evidence="10 11">
    <name type="scientific">Caenorhabditis auriculariae</name>
    <dbReference type="NCBI Taxonomy" id="2777116"/>
    <lineage>
        <taxon>Eukaryota</taxon>
        <taxon>Metazoa</taxon>
        <taxon>Ecdysozoa</taxon>
        <taxon>Nematoda</taxon>
        <taxon>Chromadorea</taxon>
        <taxon>Rhabditida</taxon>
        <taxon>Rhabditina</taxon>
        <taxon>Rhabditomorpha</taxon>
        <taxon>Rhabditoidea</taxon>
        <taxon>Rhabditidae</taxon>
        <taxon>Peloderinae</taxon>
        <taxon>Caenorhabditis</taxon>
    </lineage>
</organism>
<reference evidence="10" key="1">
    <citation type="submission" date="2020-10" db="EMBL/GenBank/DDBJ databases">
        <authorList>
            <person name="Kikuchi T."/>
        </authorList>
    </citation>
    <scope>NUCLEOTIDE SEQUENCE</scope>
    <source>
        <strain evidence="10">NKZ352</strain>
    </source>
</reference>
<evidence type="ECO:0000259" key="9">
    <source>
        <dbReference type="Pfam" id="PF13850"/>
    </source>
</evidence>
<name>A0A8S1GZJ1_9PELO</name>
<dbReference type="Pfam" id="PF07970">
    <property type="entry name" value="COPIIcoated_ERV"/>
    <property type="match status" value="1"/>
</dbReference>
<dbReference type="Pfam" id="PF13850">
    <property type="entry name" value="ERGIC_N"/>
    <property type="match status" value="1"/>
</dbReference>
<dbReference type="GO" id="GO:0006888">
    <property type="term" value="P:endoplasmic reticulum to Golgi vesicle-mediated transport"/>
    <property type="evidence" value="ECO:0007669"/>
    <property type="project" value="TreeGrafter"/>
</dbReference>
<feature type="region of interest" description="Disordered" evidence="6">
    <location>
        <begin position="170"/>
        <end position="201"/>
    </location>
</feature>
<feature type="transmembrane region" description="Helical" evidence="7">
    <location>
        <begin position="37"/>
        <end position="56"/>
    </location>
</feature>
<dbReference type="InterPro" id="IPR039542">
    <property type="entry name" value="Erv_N"/>
</dbReference>
<evidence type="ECO:0000256" key="2">
    <source>
        <dbReference type="ARBA" id="ARBA00005648"/>
    </source>
</evidence>
<sequence>MEIDTSGIRQRRGITKIVEDLDIFDKVVENVKEEKRASAGFISFVFFSAIFILFFMETYEFFFSNRYEYKFDVDIAMTETPILDIDMIVATPCNALQVASSMDQQMSTGMFSPLQSSIKKDPTRFEFTPEEQMYWTVLRHAHSKINEQGFRGIEDLQYVDSDVESNLEQLADEKQRREAEEIAEHRKEEQRKNGGRKHPSGQVMFLVGNGMGMFQLVADAGGDNEGSACRIHGRFPVRKAKEEKIDLILGTFPIGLKKFTFGPRIRGLVAPLSGAEHISEGGQDVYRYFIKIVPTKIYGYFSYTMAYQYSVTFLKKKLQEGEHSHGGILFEYEFTANVIEVHRMTTSFVTFLIRLCSILGGVYATSTIVNSVVQLILSLFYPDQEKAAPIQYETLQNSLSPDSPTSFVLNSSIKVH</sequence>
<evidence type="ECO:0000313" key="11">
    <source>
        <dbReference type="Proteomes" id="UP000835052"/>
    </source>
</evidence>
<dbReference type="GO" id="GO:0006890">
    <property type="term" value="P:retrograde vesicle-mediated transport, Golgi to endoplasmic reticulum"/>
    <property type="evidence" value="ECO:0007669"/>
    <property type="project" value="TreeGrafter"/>
</dbReference>
<evidence type="ECO:0000256" key="1">
    <source>
        <dbReference type="ARBA" id="ARBA00004457"/>
    </source>
</evidence>
<comment type="similarity">
    <text evidence="2">Belongs to the ERGIC family.</text>
</comment>
<dbReference type="InterPro" id="IPR045888">
    <property type="entry name" value="Erv"/>
</dbReference>
<dbReference type="AlphaFoldDB" id="A0A8S1GZJ1"/>
<evidence type="ECO:0000313" key="10">
    <source>
        <dbReference type="EMBL" id="CAD6188721.1"/>
    </source>
</evidence>
<evidence type="ECO:0000256" key="4">
    <source>
        <dbReference type="ARBA" id="ARBA00022989"/>
    </source>
</evidence>
<keyword evidence="11" id="KW-1185">Reference proteome</keyword>
<proteinExistence type="inferred from homology"/>
<dbReference type="Proteomes" id="UP000835052">
    <property type="component" value="Unassembled WGS sequence"/>
</dbReference>
<comment type="caution">
    <text evidence="10">The sequence shown here is derived from an EMBL/GenBank/DDBJ whole genome shotgun (WGS) entry which is preliminary data.</text>
</comment>
<feature type="domain" description="Endoplasmic reticulum vesicle transporter N-terminal" evidence="9">
    <location>
        <begin position="19"/>
        <end position="99"/>
    </location>
</feature>
<feature type="domain" description="Endoplasmic reticulum vesicle transporter C-terminal" evidence="8">
    <location>
        <begin position="256"/>
        <end position="369"/>
    </location>
</feature>
<gene>
    <name evidence="10" type="ORF">CAUJ_LOCUS4640</name>
</gene>
<evidence type="ECO:0008006" key="12">
    <source>
        <dbReference type="Google" id="ProtNLM"/>
    </source>
</evidence>
<evidence type="ECO:0000256" key="3">
    <source>
        <dbReference type="ARBA" id="ARBA00022692"/>
    </source>
</evidence>